<dbReference type="PANTHER" id="PTHR12801">
    <property type="entry name" value="RNA EXONUCLEASE REXO1 / RECO3 FAMILY MEMBER-RELATED"/>
    <property type="match status" value="1"/>
</dbReference>
<dbReference type="InterPro" id="IPR012337">
    <property type="entry name" value="RNaseH-like_sf"/>
</dbReference>
<dbReference type="SUPFAM" id="SSF53098">
    <property type="entry name" value="Ribonuclease H-like"/>
    <property type="match status" value="1"/>
</dbReference>
<dbReference type="AlphaFoldDB" id="A0ABD0ZJH4"/>
<dbReference type="Gene3D" id="3.30.420.10">
    <property type="entry name" value="Ribonuclease H-like superfamily/Ribonuclease H"/>
    <property type="match status" value="1"/>
</dbReference>
<evidence type="ECO:0000256" key="1">
    <source>
        <dbReference type="ARBA" id="ARBA00022722"/>
    </source>
</evidence>
<comment type="caution">
    <text evidence="5">The sequence shown here is derived from an EMBL/GenBank/DDBJ whole genome shotgun (WGS) entry which is preliminary data.</text>
</comment>
<keyword evidence="2" id="KW-0378">Hydrolase</keyword>
<evidence type="ECO:0000259" key="4">
    <source>
        <dbReference type="SMART" id="SM00479"/>
    </source>
</evidence>
<sequence length="341" mass="38265">MEVSKSLKRQANLLLIEMFKQESPDKDITDQRLVRLTVEHPKYSQDYSFPSDSEPGWVVSDAGLNMSKAMISTQMVAVDCEMVECEDGSDCLARVGAVDRNLKVILNEFVKPGKPIENYSTPITGVTDEDINKATLTLVDIQQKLRPYLSEGAILVGHSLSSDLELLKIDHPRVIDTSLVFKYPNARNVTKPSLNILSQAMLGYEVQKKGVSRDCVHDAAAAMKLALALIEKRVDTTIILPKEVVEAEKSRLFIHKIPHYVHSGDLFQVLSKEFVTNKFTSEYKFARKLGMHYSAFATFKSSKEADKAFENVVGKQHKDSLGLSQKMLSSGFYVRKMIQDE</sequence>
<evidence type="ECO:0000313" key="6">
    <source>
        <dbReference type="Proteomes" id="UP001558713"/>
    </source>
</evidence>
<keyword evidence="6" id="KW-1185">Reference proteome</keyword>
<dbReference type="InterPro" id="IPR013520">
    <property type="entry name" value="Ribonucl_H"/>
</dbReference>
<dbReference type="EMBL" id="JBANAX010000744">
    <property type="protein sequence ID" value="KAL1194823.1"/>
    <property type="molecule type" value="Genomic_DNA"/>
</dbReference>
<dbReference type="Proteomes" id="UP001558713">
    <property type="component" value="Unassembled WGS sequence"/>
</dbReference>
<feature type="domain" description="Exonuclease" evidence="4">
    <location>
        <begin position="74"/>
        <end position="235"/>
    </location>
</feature>
<evidence type="ECO:0000256" key="3">
    <source>
        <dbReference type="ARBA" id="ARBA00022839"/>
    </source>
</evidence>
<dbReference type="InterPro" id="IPR047021">
    <property type="entry name" value="REXO1/3/4-like"/>
</dbReference>
<dbReference type="GO" id="GO:0004527">
    <property type="term" value="F:exonuclease activity"/>
    <property type="evidence" value="ECO:0007669"/>
    <property type="project" value="UniProtKB-KW"/>
</dbReference>
<dbReference type="InterPro" id="IPR034922">
    <property type="entry name" value="REX1-like_exo"/>
</dbReference>
<organism evidence="5 6">
    <name type="scientific">Cardamine amara subsp. amara</name>
    <dbReference type="NCBI Taxonomy" id="228776"/>
    <lineage>
        <taxon>Eukaryota</taxon>
        <taxon>Viridiplantae</taxon>
        <taxon>Streptophyta</taxon>
        <taxon>Embryophyta</taxon>
        <taxon>Tracheophyta</taxon>
        <taxon>Spermatophyta</taxon>
        <taxon>Magnoliopsida</taxon>
        <taxon>eudicotyledons</taxon>
        <taxon>Gunneridae</taxon>
        <taxon>Pentapetalae</taxon>
        <taxon>rosids</taxon>
        <taxon>malvids</taxon>
        <taxon>Brassicales</taxon>
        <taxon>Brassicaceae</taxon>
        <taxon>Cardamineae</taxon>
        <taxon>Cardamine</taxon>
    </lineage>
</organism>
<proteinExistence type="predicted"/>
<gene>
    <name evidence="5" type="ORF">V5N11_010749</name>
</gene>
<keyword evidence="1" id="KW-0540">Nuclease</keyword>
<dbReference type="SMART" id="SM00479">
    <property type="entry name" value="EXOIII"/>
    <property type="match status" value="1"/>
</dbReference>
<name>A0ABD0ZJH4_CARAN</name>
<evidence type="ECO:0000256" key="2">
    <source>
        <dbReference type="ARBA" id="ARBA00022801"/>
    </source>
</evidence>
<reference evidence="5 6" key="1">
    <citation type="submission" date="2024-04" db="EMBL/GenBank/DDBJ databases">
        <title>Genome assembly C_amara_ONT_v2.</title>
        <authorList>
            <person name="Yant L."/>
            <person name="Moore C."/>
            <person name="Slenker M."/>
        </authorList>
    </citation>
    <scope>NUCLEOTIDE SEQUENCE [LARGE SCALE GENOMIC DNA]</scope>
    <source>
        <tissue evidence="5">Leaf</tissue>
    </source>
</reference>
<evidence type="ECO:0000313" key="5">
    <source>
        <dbReference type="EMBL" id="KAL1194823.1"/>
    </source>
</evidence>
<dbReference type="CDD" id="cd06145">
    <property type="entry name" value="REX1_like"/>
    <property type="match status" value="1"/>
</dbReference>
<dbReference type="InterPro" id="IPR036397">
    <property type="entry name" value="RNaseH_sf"/>
</dbReference>
<dbReference type="PANTHER" id="PTHR12801:SF145">
    <property type="entry name" value="SMALL RNA DEGRADING NUCLEASE 1-RELATED"/>
    <property type="match status" value="1"/>
</dbReference>
<protein>
    <submittedName>
        <fullName evidence="5">Small RNA degrading nuclease 1</fullName>
    </submittedName>
</protein>
<keyword evidence="3" id="KW-0269">Exonuclease</keyword>
<accession>A0ABD0ZJH4</accession>